<evidence type="ECO:0000313" key="4">
    <source>
        <dbReference type="EMBL" id="GAA4228958.1"/>
    </source>
</evidence>
<dbReference type="Proteomes" id="UP001501710">
    <property type="component" value="Unassembled WGS sequence"/>
</dbReference>
<sequence>MTERPNAASRLGRLPRSERRGALEALVVQEFRGALLMSDDDVLPLDENYFDLGLTSLTASAVRQRLEEELDCELDTAAMFGAATVRDVIEHLAAAVLPELAAPSASDRGGPDHRQQVNDLIADLYGS</sequence>
<proteinExistence type="predicted"/>
<keyword evidence="1" id="KW-0596">Phosphopantetheine</keyword>
<protein>
    <recommendedName>
        <fullName evidence="3">Carrier domain-containing protein</fullName>
    </recommendedName>
</protein>
<gene>
    <name evidence="4" type="ORF">GCM10022254_20330</name>
</gene>
<dbReference type="RefSeq" id="WP_344893461.1">
    <property type="nucleotide sequence ID" value="NZ_BAABAS010000005.1"/>
</dbReference>
<dbReference type="EMBL" id="BAABAS010000005">
    <property type="protein sequence ID" value="GAA4228958.1"/>
    <property type="molecule type" value="Genomic_DNA"/>
</dbReference>
<dbReference type="Pfam" id="PF00550">
    <property type="entry name" value="PP-binding"/>
    <property type="match status" value="1"/>
</dbReference>
<dbReference type="SUPFAM" id="SSF47336">
    <property type="entry name" value="ACP-like"/>
    <property type="match status" value="1"/>
</dbReference>
<dbReference type="InterPro" id="IPR036736">
    <property type="entry name" value="ACP-like_sf"/>
</dbReference>
<dbReference type="PROSITE" id="PS50075">
    <property type="entry name" value="CARRIER"/>
    <property type="match status" value="1"/>
</dbReference>
<name>A0ABP8BWU7_9ACTN</name>
<organism evidence="4 5">
    <name type="scientific">Actinomadura meridiana</name>
    <dbReference type="NCBI Taxonomy" id="559626"/>
    <lineage>
        <taxon>Bacteria</taxon>
        <taxon>Bacillati</taxon>
        <taxon>Actinomycetota</taxon>
        <taxon>Actinomycetes</taxon>
        <taxon>Streptosporangiales</taxon>
        <taxon>Thermomonosporaceae</taxon>
        <taxon>Actinomadura</taxon>
    </lineage>
</organism>
<keyword evidence="2" id="KW-0597">Phosphoprotein</keyword>
<dbReference type="InterPro" id="IPR009081">
    <property type="entry name" value="PP-bd_ACP"/>
</dbReference>
<reference evidence="5" key="1">
    <citation type="journal article" date="2019" name="Int. J. Syst. Evol. Microbiol.">
        <title>The Global Catalogue of Microorganisms (GCM) 10K type strain sequencing project: providing services to taxonomists for standard genome sequencing and annotation.</title>
        <authorList>
            <consortium name="The Broad Institute Genomics Platform"/>
            <consortium name="The Broad Institute Genome Sequencing Center for Infectious Disease"/>
            <person name="Wu L."/>
            <person name="Ma J."/>
        </authorList>
    </citation>
    <scope>NUCLEOTIDE SEQUENCE [LARGE SCALE GENOMIC DNA]</scope>
    <source>
        <strain evidence="5">JCM 17440</strain>
    </source>
</reference>
<feature type="domain" description="Carrier" evidence="3">
    <location>
        <begin position="18"/>
        <end position="96"/>
    </location>
</feature>
<evidence type="ECO:0000256" key="1">
    <source>
        <dbReference type="ARBA" id="ARBA00022450"/>
    </source>
</evidence>
<dbReference type="InterPro" id="IPR020806">
    <property type="entry name" value="PKS_PP-bd"/>
</dbReference>
<comment type="caution">
    <text evidence="4">The sequence shown here is derived from an EMBL/GenBank/DDBJ whole genome shotgun (WGS) entry which is preliminary data.</text>
</comment>
<keyword evidence="5" id="KW-1185">Reference proteome</keyword>
<evidence type="ECO:0000259" key="3">
    <source>
        <dbReference type="PROSITE" id="PS50075"/>
    </source>
</evidence>
<evidence type="ECO:0000313" key="5">
    <source>
        <dbReference type="Proteomes" id="UP001501710"/>
    </source>
</evidence>
<dbReference type="Gene3D" id="1.10.1200.10">
    <property type="entry name" value="ACP-like"/>
    <property type="match status" value="1"/>
</dbReference>
<accession>A0ABP8BWU7</accession>
<evidence type="ECO:0000256" key="2">
    <source>
        <dbReference type="ARBA" id="ARBA00022553"/>
    </source>
</evidence>
<dbReference type="SMART" id="SM00823">
    <property type="entry name" value="PKS_PP"/>
    <property type="match status" value="1"/>
</dbReference>